<sequence>MMDKNDMHPEDLSTIDKHSLRRLFFSCQCLEEVNLGNSDMIFNYDVYEELTMCKNLRQIYLGYTSNFAILEQFPKLQTIYVMRAGNAFDDTRDSQTSFVAQAKEKYPHVSVLEYQKGIK</sequence>
<gene>
    <name evidence="2" type="primary">LOC112458139</name>
</gene>
<reference evidence="2" key="1">
    <citation type="submission" date="2025-08" db="UniProtKB">
        <authorList>
            <consortium name="RefSeq"/>
        </authorList>
    </citation>
    <scope>IDENTIFICATION</scope>
    <source>
        <tissue evidence="2">Whole body</tissue>
    </source>
</reference>
<dbReference type="RefSeq" id="XP_024877353.1">
    <property type="nucleotide sequence ID" value="XM_025021585.1"/>
</dbReference>
<dbReference type="Proteomes" id="UP000504618">
    <property type="component" value="Unplaced"/>
</dbReference>
<dbReference type="SUPFAM" id="SSF52047">
    <property type="entry name" value="RNI-like"/>
    <property type="match status" value="1"/>
</dbReference>
<evidence type="ECO:0000313" key="1">
    <source>
        <dbReference type="Proteomes" id="UP000504618"/>
    </source>
</evidence>
<dbReference type="AlphaFoldDB" id="A0A6J1Q6Q3"/>
<keyword evidence="1" id="KW-1185">Reference proteome</keyword>
<dbReference type="GeneID" id="112458139"/>
<organism evidence="1 2">
    <name type="scientific">Temnothorax curvispinosus</name>
    <dbReference type="NCBI Taxonomy" id="300111"/>
    <lineage>
        <taxon>Eukaryota</taxon>
        <taxon>Metazoa</taxon>
        <taxon>Ecdysozoa</taxon>
        <taxon>Arthropoda</taxon>
        <taxon>Hexapoda</taxon>
        <taxon>Insecta</taxon>
        <taxon>Pterygota</taxon>
        <taxon>Neoptera</taxon>
        <taxon>Endopterygota</taxon>
        <taxon>Hymenoptera</taxon>
        <taxon>Apocrita</taxon>
        <taxon>Aculeata</taxon>
        <taxon>Formicoidea</taxon>
        <taxon>Formicidae</taxon>
        <taxon>Myrmicinae</taxon>
        <taxon>Temnothorax</taxon>
    </lineage>
</organism>
<proteinExistence type="predicted"/>
<accession>A0A6J1Q6Q3</accession>
<name>A0A6J1Q6Q3_9HYME</name>
<protein>
    <submittedName>
        <fullName evidence="2">Uncharacterized protein LOC112458139</fullName>
    </submittedName>
</protein>
<evidence type="ECO:0000313" key="2">
    <source>
        <dbReference type="RefSeq" id="XP_024877353.1"/>
    </source>
</evidence>